<name>A0A133UU51_9EURY</name>
<keyword evidence="2" id="KW-1185">Reference proteome</keyword>
<organism evidence="1 2">
    <name type="scientific">candidate division MSBL1 archaeon SCGC-AAA259I09</name>
    <dbReference type="NCBI Taxonomy" id="1698267"/>
    <lineage>
        <taxon>Archaea</taxon>
        <taxon>Methanobacteriati</taxon>
        <taxon>Methanobacteriota</taxon>
        <taxon>candidate division MSBL1</taxon>
    </lineage>
</organism>
<dbReference type="EMBL" id="LHXR01000021">
    <property type="protein sequence ID" value="KXA97732.1"/>
    <property type="molecule type" value="Genomic_DNA"/>
</dbReference>
<reference evidence="1 2" key="1">
    <citation type="journal article" date="2016" name="Sci. Rep.">
        <title>Metabolic traits of an uncultured archaeal lineage -MSBL1- from brine pools of the Red Sea.</title>
        <authorList>
            <person name="Mwirichia R."/>
            <person name="Alam I."/>
            <person name="Rashid M."/>
            <person name="Vinu M."/>
            <person name="Ba-Alawi W."/>
            <person name="Anthony Kamau A."/>
            <person name="Kamanda Ngugi D."/>
            <person name="Goker M."/>
            <person name="Klenk H.P."/>
            <person name="Bajic V."/>
            <person name="Stingl U."/>
        </authorList>
    </citation>
    <scope>NUCLEOTIDE SEQUENCE [LARGE SCALE GENOMIC DNA]</scope>
    <source>
        <strain evidence="1">SCGC-AAA259I09</strain>
    </source>
</reference>
<evidence type="ECO:0000313" key="1">
    <source>
        <dbReference type="EMBL" id="KXA97732.1"/>
    </source>
</evidence>
<dbReference type="AlphaFoldDB" id="A0A133UU51"/>
<sequence>MLSVYSLPFTVNRLALNRSALTSSRSAGPAGRAERVLRSDKGVRAVFLLGPEDAVQAAGPVFFRSISAERVNIDPGRGGEC</sequence>
<comment type="caution">
    <text evidence="1">The sequence shown here is derived from an EMBL/GenBank/DDBJ whole genome shotgun (WGS) entry which is preliminary data.</text>
</comment>
<dbReference type="Proteomes" id="UP000070463">
    <property type="component" value="Unassembled WGS sequence"/>
</dbReference>
<evidence type="ECO:0000313" key="2">
    <source>
        <dbReference type="Proteomes" id="UP000070463"/>
    </source>
</evidence>
<gene>
    <name evidence="1" type="ORF">AKJ37_02415</name>
</gene>
<accession>A0A133UU51</accession>
<proteinExistence type="predicted"/>
<protein>
    <submittedName>
        <fullName evidence="1">Uncharacterized protein</fullName>
    </submittedName>
</protein>